<dbReference type="InterPro" id="IPR015421">
    <property type="entry name" value="PyrdxlP-dep_Trfase_major"/>
</dbReference>
<comment type="cofactor">
    <cofactor evidence="1">
        <name>pyridoxal 5'-phosphate</name>
        <dbReference type="ChEBI" id="CHEBI:597326"/>
    </cofactor>
</comment>
<evidence type="ECO:0000256" key="2">
    <source>
        <dbReference type="ARBA" id="ARBA00008954"/>
    </source>
</evidence>
<evidence type="ECO:0000313" key="6">
    <source>
        <dbReference type="RefSeq" id="XP_026676968.1"/>
    </source>
</evidence>
<dbReference type="GeneID" id="113466068"/>
<dbReference type="Proteomes" id="UP000079169">
    <property type="component" value="Unplaced"/>
</dbReference>
<comment type="similarity">
    <text evidence="2">Belongs to the class-III pyridoxal-phosphate-dependent aminotransferase family.</text>
</comment>
<dbReference type="GO" id="GO:0030170">
    <property type="term" value="F:pyridoxal phosphate binding"/>
    <property type="evidence" value="ECO:0007669"/>
    <property type="project" value="TreeGrafter"/>
</dbReference>
<dbReference type="Gene3D" id="3.40.640.10">
    <property type="entry name" value="Type I PLP-dependent aspartate aminotransferase-like (Major domain)"/>
    <property type="match status" value="1"/>
</dbReference>
<name>A0A3Q0IQR6_DIACI</name>
<sequence>MQLGGYFLKPEFVPQQAYRVFNTWMGDPGKVLLLKGIIDTIHNENLLDRVQKTGDILLNGKWKKGEREREKKKTFVTSSFLMLLV</sequence>
<dbReference type="GO" id="GO:0009450">
    <property type="term" value="P:gamma-aminobutyric acid catabolic process"/>
    <property type="evidence" value="ECO:0007669"/>
    <property type="project" value="TreeGrafter"/>
</dbReference>
<dbReference type="PANTHER" id="PTHR43206">
    <property type="entry name" value="AMINOTRANSFERASE"/>
    <property type="match status" value="1"/>
</dbReference>
<gene>
    <name evidence="6" type="primary">LOC113466068</name>
</gene>
<organism evidence="5 6">
    <name type="scientific">Diaphorina citri</name>
    <name type="common">Asian citrus psyllid</name>
    <dbReference type="NCBI Taxonomy" id="121845"/>
    <lineage>
        <taxon>Eukaryota</taxon>
        <taxon>Metazoa</taxon>
        <taxon>Ecdysozoa</taxon>
        <taxon>Arthropoda</taxon>
        <taxon>Hexapoda</taxon>
        <taxon>Insecta</taxon>
        <taxon>Pterygota</taxon>
        <taxon>Neoptera</taxon>
        <taxon>Paraneoptera</taxon>
        <taxon>Hemiptera</taxon>
        <taxon>Sternorrhyncha</taxon>
        <taxon>Psylloidea</taxon>
        <taxon>Psyllidae</taxon>
        <taxon>Diaphorininae</taxon>
        <taxon>Diaphorina</taxon>
    </lineage>
</organism>
<evidence type="ECO:0000256" key="1">
    <source>
        <dbReference type="ARBA" id="ARBA00001933"/>
    </source>
</evidence>
<evidence type="ECO:0000256" key="3">
    <source>
        <dbReference type="ARBA" id="ARBA00022576"/>
    </source>
</evidence>
<evidence type="ECO:0000256" key="4">
    <source>
        <dbReference type="ARBA" id="ARBA00022679"/>
    </source>
</evidence>
<accession>A0A3Q0IQR6</accession>
<dbReference type="STRING" id="121845.A0A3Q0IQR6"/>
<dbReference type="GO" id="GO:0005739">
    <property type="term" value="C:mitochondrion"/>
    <property type="evidence" value="ECO:0007669"/>
    <property type="project" value="TreeGrafter"/>
</dbReference>
<reference evidence="6" key="1">
    <citation type="submission" date="2025-08" db="UniProtKB">
        <authorList>
            <consortium name="RefSeq"/>
        </authorList>
    </citation>
    <scope>IDENTIFICATION</scope>
</reference>
<dbReference type="RefSeq" id="XP_026676968.1">
    <property type="nucleotide sequence ID" value="XM_026821167.1"/>
</dbReference>
<keyword evidence="3" id="KW-0032">Aminotransferase</keyword>
<protein>
    <submittedName>
        <fullName evidence="6">4-aminobutyrate aminotransferase, mitochondrial-like</fullName>
    </submittedName>
</protein>
<proteinExistence type="inferred from homology"/>
<dbReference type="KEGG" id="dci:113466068"/>
<dbReference type="PaxDb" id="121845-A0A3Q0IQR6"/>
<dbReference type="GO" id="GO:0008483">
    <property type="term" value="F:transaminase activity"/>
    <property type="evidence" value="ECO:0007669"/>
    <property type="project" value="UniProtKB-KW"/>
</dbReference>
<dbReference type="PANTHER" id="PTHR43206:SF1">
    <property type="entry name" value="4-AMINOBUTYRATE AMINOTRANSFERASE, MITOCHONDRIAL"/>
    <property type="match status" value="1"/>
</dbReference>
<dbReference type="AlphaFoldDB" id="A0A3Q0IQR6"/>
<evidence type="ECO:0000313" key="5">
    <source>
        <dbReference type="Proteomes" id="UP000079169"/>
    </source>
</evidence>
<keyword evidence="5" id="KW-1185">Reference proteome</keyword>
<keyword evidence="4" id="KW-0808">Transferase</keyword>